<keyword evidence="2" id="KW-1133">Transmembrane helix</keyword>
<feature type="compositionally biased region" description="Low complexity" evidence="1">
    <location>
        <begin position="211"/>
        <end position="247"/>
    </location>
</feature>
<sequence>MDPSITSLLFIFQIFATSFASDNVRQVNGGVEVLHTGHYSFDLKDKFILQVPDGPCDDPIELCYPAKAIIDEYGEFYKNSNYAKRCASKDCAITITDGEGTVGGNAELIESGNYVFTFDDDAKDLCPRKTNGTIQSFALTRLPSGCRLVVMGVSLSSEEDENEESSGPWLGILAGVGVVTLFGVLVAIGTFFLYKYTIKQPAPLPTVSKKTSNPQATQPTPSTTPSPVKQSTSPAPSSIAAPTDPKI</sequence>
<proteinExistence type="predicted"/>
<keyword evidence="4" id="KW-1185">Reference proteome</keyword>
<evidence type="ECO:0000256" key="2">
    <source>
        <dbReference type="SAM" id="Phobius"/>
    </source>
</evidence>
<evidence type="ECO:0000313" key="4">
    <source>
        <dbReference type="Proteomes" id="UP000492821"/>
    </source>
</evidence>
<keyword evidence="3" id="KW-0732">Signal</keyword>
<evidence type="ECO:0000256" key="3">
    <source>
        <dbReference type="SAM" id="SignalP"/>
    </source>
</evidence>
<dbReference type="AlphaFoldDB" id="A0A7E4W5V7"/>
<dbReference type="Proteomes" id="UP000492821">
    <property type="component" value="Unassembled WGS sequence"/>
</dbReference>
<reference evidence="4" key="1">
    <citation type="journal article" date="2013" name="Genetics">
        <title>The draft genome and transcriptome of Panagrellus redivivus are shaped by the harsh demands of a free-living lifestyle.</title>
        <authorList>
            <person name="Srinivasan J."/>
            <person name="Dillman A.R."/>
            <person name="Macchietto M.G."/>
            <person name="Heikkinen L."/>
            <person name="Lakso M."/>
            <person name="Fracchia K.M."/>
            <person name="Antoshechkin I."/>
            <person name="Mortazavi A."/>
            <person name="Wong G."/>
            <person name="Sternberg P.W."/>
        </authorList>
    </citation>
    <scope>NUCLEOTIDE SEQUENCE [LARGE SCALE GENOMIC DNA]</scope>
    <source>
        <strain evidence="4">MT8872</strain>
    </source>
</reference>
<feature type="region of interest" description="Disordered" evidence="1">
    <location>
        <begin position="204"/>
        <end position="247"/>
    </location>
</feature>
<evidence type="ECO:0000313" key="5">
    <source>
        <dbReference type="WBParaSite" id="Pan_g7399.t1"/>
    </source>
</evidence>
<reference evidence="5" key="2">
    <citation type="submission" date="2020-10" db="UniProtKB">
        <authorList>
            <consortium name="WormBaseParasite"/>
        </authorList>
    </citation>
    <scope>IDENTIFICATION</scope>
</reference>
<accession>A0A7E4W5V7</accession>
<feature type="chain" id="PRO_5028972208" evidence="3">
    <location>
        <begin position="21"/>
        <end position="247"/>
    </location>
</feature>
<keyword evidence="2" id="KW-0472">Membrane</keyword>
<feature type="transmembrane region" description="Helical" evidence="2">
    <location>
        <begin position="169"/>
        <end position="194"/>
    </location>
</feature>
<feature type="signal peptide" evidence="3">
    <location>
        <begin position="1"/>
        <end position="20"/>
    </location>
</feature>
<dbReference type="WBParaSite" id="Pan_g7399.t1">
    <property type="protein sequence ID" value="Pan_g7399.t1"/>
    <property type="gene ID" value="Pan_g7399"/>
</dbReference>
<name>A0A7E4W5V7_PANRE</name>
<keyword evidence="2" id="KW-0812">Transmembrane</keyword>
<evidence type="ECO:0000256" key="1">
    <source>
        <dbReference type="SAM" id="MobiDB-lite"/>
    </source>
</evidence>
<organism evidence="4 5">
    <name type="scientific">Panagrellus redivivus</name>
    <name type="common">Microworm</name>
    <dbReference type="NCBI Taxonomy" id="6233"/>
    <lineage>
        <taxon>Eukaryota</taxon>
        <taxon>Metazoa</taxon>
        <taxon>Ecdysozoa</taxon>
        <taxon>Nematoda</taxon>
        <taxon>Chromadorea</taxon>
        <taxon>Rhabditida</taxon>
        <taxon>Tylenchina</taxon>
        <taxon>Panagrolaimomorpha</taxon>
        <taxon>Panagrolaimoidea</taxon>
        <taxon>Panagrolaimidae</taxon>
        <taxon>Panagrellus</taxon>
    </lineage>
</organism>
<protein>
    <submittedName>
        <fullName evidence="5">Uncharacterized protein</fullName>
    </submittedName>
</protein>